<name>C5KNE1_PERM5</name>
<dbReference type="FunFam" id="3.30.450.30:FF:000029">
    <property type="entry name" value="Dynein light chain roadblock"/>
    <property type="match status" value="1"/>
</dbReference>
<evidence type="ECO:0000259" key="3">
    <source>
        <dbReference type="SMART" id="SM00960"/>
    </source>
</evidence>
<dbReference type="PANTHER" id="PTHR10779">
    <property type="entry name" value="DYNEIN LIGHT CHAIN ROADBLOCK"/>
    <property type="match status" value="1"/>
</dbReference>
<protein>
    <submittedName>
        <fullName evidence="4">Roadblock, putative</fullName>
    </submittedName>
</protein>
<evidence type="ECO:0000256" key="2">
    <source>
        <dbReference type="SAM" id="SignalP"/>
    </source>
</evidence>
<feature type="domain" description="Roadblock/LAMTOR2" evidence="3">
    <location>
        <begin position="18"/>
        <end position="106"/>
    </location>
</feature>
<proteinExistence type="inferred from homology"/>
<feature type="chain" id="PRO_5002952001" evidence="2">
    <location>
        <begin position="21"/>
        <end position="119"/>
    </location>
</feature>
<accession>C5KNE1</accession>
<keyword evidence="2" id="KW-0732">Signal</keyword>
<evidence type="ECO:0000313" key="5">
    <source>
        <dbReference type="Proteomes" id="UP000007800"/>
    </source>
</evidence>
<dbReference type="AlphaFoldDB" id="C5KNE1"/>
<dbReference type="FunCoup" id="C5KNE1">
    <property type="interactions" value="27"/>
</dbReference>
<evidence type="ECO:0000256" key="1">
    <source>
        <dbReference type="ARBA" id="ARBA00007191"/>
    </source>
</evidence>
<dbReference type="SUPFAM" id="SSF103196">
    <property type="entry name" value="Roadblock/LC7 domain"/>
    <property type="match status" value="1"/>
</dbReference>
<dbReference type="OrthoDB" id="9985637at2759"/>
<dbReference type="Gene3D" id="3.30.450.30">
    <property type="entry name" value="Dynein light chain 2a, cytoplasmic"/>
    <property type="match status" value="1"/>
</dbReference>
<dbReference type="RefSeq" id="XP_002782161.1">
    <property type="nucleotide sequence ID" value="XM_002782115.1"/>
</dbReference>
<dbReference type="InterPro" id="IPR004942">
    <property type="entry name" value="Roadblock/LAMTOR2_dom"/>
</dbReference>
<dbReference type="Pfam" id="PF03259">
    <property type="entry name" value="Robl_LC7"/>
    <property type="match status" value="1"/>
</dbReference>
<dbReference type="OMA" id="NNSTIEY"/>
<feature type="signal peptide" evidence="2">
    <location>
        <begin position="1"/>
        <end position="20"/>
    </location>
</feature>
<sequence length="119" mass="13580">MLSAVNLIISILFLMSEVEETLNRIKTHKGVSGIVILNHEGVPIRSTLEQKYTLQYSALISQLTYKARSVIRDLDPHNDLTFLRLRSRKHEIMVAPDKDYILIVIQDPNAGEQQEHNTA</sequence>
<organism evidence="5">
    <name type="scientific">Perkinsus marinus (strain ATCC 50983 / TXsc)</name>
    <dbReference type="NCBI Taxonomy" id="423536"/>
    <lineage>
        <taxon>Eukaryota</taxon>
        <taxon>Sar</taxon>
        <taxon>Alveolata</taxon>
        <taxon>Perkinsozoa</taxon>
        <taxon>Perkinsea</taxon>
        <taxon>Perkinsida</taxon>
        <taxon>Perkinsidae</taxon>
        <taxon>Perkinsus</taxon>
    </lineage>
</organism>
<evidence type="ECO:0000313" key="4">
    <source>
        <dbReference type="EMBL" id="EER13956.1"/>
    </source>
</evidence>
<reference evidence="4 5" key="1">
    <citation type="submission" date="2008-07" db="EMBL/GenBank/DDBJ databases">
        <authorList>
            <person name="El-Sayed N."/>
            <person name="Caler E."/>
            <person name="Inman J."/>
            <person name="Amedeo P."/>
            <person name="Hass B."/>
            <person name="Wortman J."/>
        </authorList>
    </citation>
    <scope>NUCLEOTIDE SEQUENCE [LARGE SCALE GENOMIC DNA]</scope>
    <source>
        <strain evidence="5">ATCC 50983 / TXsc</strain>
    </source>
</reference>
<comment type="similarity">
    <text evidence="1">Belongs to the GAMAD family.</text>
</comment>
<dbReference type="GeneID" id="9059672"/>
<gene>
    <name evidence="4" type="ORF">Pmar_PMAR022489</name>
</gene>
<dbReference type="SMART" id="SM00960">
    <property type="entry name" value="Robl_LC7"/>
    <property type="match status" value="1"/>
</dbReference>
<dbReference type="Proteomes" id="UP000007800">
    <property type="component" value="Unassembled WGS sequence"/>
</dbReference>
<dbReference type="InParanoid" id="C5KNE1"/>
<dbReference type="EMBL" id="GG674604">
    <property type="protein sequence ID" value="EER13956.1"/>
    <property type="molecule type" value="Genomic_DNA"/>
</dbReference>
<keyword evidence="5" id="KW-1185">Reference proteome</keyword>